<dbReference type="InterPro" id="IPR009057">
    <property type="entry name" value="Homeodomain-like_sf"/>
</dbReference>
<evidence type="ECO:0000256" key="3">
    <source>
        <dbReference type="ARBA" id="ARBA00023125"/>
    </source>
</evidence>
<evidence type="ECO:0000256" key="1">
    <source>
        <dbReference type="ARBA" id="ARBA00022491"/>
    </source>
</evidence>
<dbReference type="InterPro" id="IPR001647">
    <property type="entry name" value="HTH_TetR"/>
</dbReference>
<evidence type="ECO:0000313" key="8">
    <source>
        <dbReference type="Proteomes" id="UP001597343"/>
    </source>
</evidence>
<dbReference type="InterPro" id="IPR036271">
    <property type="entry name" value="Tet_transcr_reg_TetR-rel_C_sf"/>
</dbReference>
<accession>A0ABW4ZZ26</accession>
<dbReference type="Gene3D" id="1.10.357.10">
    <property type="entry name" value="Tetracycline Repressor, domain 2"/>
    <property type="match status" value="1"/>
</dbReference>
<organism evidence="7 8">
    <name type="scientific">Tumebacillus lipolyticus</name>
    <dbReference type="NCBI Taxonomy" id="1280370"/>
    <lineage>
        <taxon>Bacteria</taxon>
        <taxon>Bacillati</taxon>
        <taxon>Bacillota</taxon>
        <taxon>Bacilli</taxon>
        <taxon>Bacillales</taxon>
        <taxon>Alicyclobacillaceae</taxon>
        <taxon>Tumebacillus</taxon>
    </lineage>
</organism>
<dbReference type="PRINTS" id="PR00455">
    <property type="entry name" value="HTHTETR"/>
</dbReference>
<keyword evidence="4" id="KW-0804">Transcription</keyword>
<protein>
    <submittedName>
        <fullName evidence="7">TetR/AcrR family transcriptional regulator</fullName>
    </submittedName>
</protein>
<dbReference type="Pfam" id="PF13977">
    <property type="entry name" value="TetR_C_6"/>
    <property type="match status" value="1"/>
</dbReference>
<evidence type="ECO:0000256" key="4">
    <source>
        <dbReference type="ARBA" id="ARBA00023163"/>
    </source>
</evidence>
<dbReference type="EMBL" id="JBHUIO010000009">
    <property type="protein sequence ID" value="MFD2171217.1"/>
    <property type="molecule type" value="Genomic_DNA"/>
</dbReference>
<name>A0ABW4ZZ26_9BACL</name>
<evidence type="ECO:0000256" key="5">
    <source>
        <dbReference type="PROSITE-ProRule" id="PRU00335"/>
    </source>
</evidence>
<keyword evidence="8" id="KW-1185">Reference proteome</keyword>
<dbReference type="SUPFAM" id="SSF48498">
    <property type="entry name" value="Tetracyclin repressor-like, C-terminal domain"/>
    <property type="match status" value="1"/>
</dbReference>
<dbReference type="InterPro" id="IPR039538">
    <property type="entry name" value="BetI_C"/>
</dbReference>
<dbReference type="InterPro" id="IPR050624">
    <property type="entry name" value="HTH-type_Tx_Regulator"/>
</dbReference>
<feature type="domain" description="HTH tetR-type" evidence="6">
    <location>
        <begin position="10"/>
        <end position="70"/>
    </location>
</feature>
<sequence>MVTKHEIKTAQTIEKLKKAAFELFAQKGYAVTSVNDITQAAGYSKGAYYSHFSNKEEIFLLIMEERMIEQHQRITHFLGEDPVEAQNVEQLLYEIFQYIFQMALDQYWVPMFIEFIANSNRSEKVQAGLTQMYINWRQVIEQLLLDLETRKLIRPKLPISVLAVTIIAMFDGYNIQSHVDKDTDPTQQFMVVRELLF</sequence>
<evidence type="ECO:0000259" key="6">
    <source>
        <dbReference type="PROSITE" id="PS50977"/>
    </source>
</evidence>
<evidence type="ECO:0000313" key="7">
    <source>
        <dbReference type="EMBL" id="MFD2171217.1"/>
    </source>
</evidence>
<keyword evidence="2" id="KW-0805">Transcription regulation</keyword>
<keyword evidence="3 5" id="KW-0238">DNA-binding</keyword>
<dbReference type="SUPFAM" id="SSF46689">
    <property type="entry name" value="Homeodomain-like"/>
    <property type="match status" value="1"/>
</dbReference>
<dbReference type="PANTHER" id="PTHR43479">
    <property type="entry name" value="ACREF/ENVCD OPERON REPRESSOR-RELATED"/>
    <property type="match status" value="1"/>
</dbReference>
<gene>
    <name evidence="7" type="ORF">ACFSOY_14710</name>
</gene>
<reference evidence="8" key="1">
    <citation type="journal article" date="2019" name="Int. J. Syst. Evol. Microbiol.">
        <title>The Global Catalogue of Microorganisms (GCM) 10K type strain sequencing project: providing services to taxonomists for standard genome sequencing and annotation.</title>
        <authorList>
            <consortium name="The Broad Institute Genomics Platform"/>
            <consortium name="The Broad Institute Genome Sequencing Center for Infectious Disease"/>
            <person name="Wu L."/>
            <person name="Ma J."/>
        </authorList>
    </citation>
    <scope>NUCLEOTIDE SEQUENCE [LARGE SCALE GENOMIC DNA]</scope>
    <source>
        <strain evidence="8">CGMCC 1.13574</strain>
    </source>
</reference>
<proteinExistence type="predicted"/>
<dbReference type="Proteomes" id="UP001597343">
    <property type="component" value="Unassembled WGS sequence"/>
</dbReference>
<keyword evidence="1" id="KW-0678">Repressor</keyword>
<comment type="caution">
    <text evidence="7">The sequence shown here is derived from an EMBL/GenBank/DDBJ whole genome shotgun (WGS) entry which is preliminary data.</text>
</comment>
<dbReference type="PROSITE" id="PS50977">
    <property type="entry name" value="HTH_TETR_2"/>
    <property type="match status" value="1"/>
</dbReference>
<evidence type="ECO:0000256" key="2">
    <source>
        <dbReference type="ARBA" id="ARBA00023015"/>
    </source>
</evidence>
<dbReference type="Gene3D" id="1.10.10.60">
    <property type="entry name" value="Homeodomain-like"/>
    <property type="match status" value="1"/>
</dbReference>
<dbReference type="RefSeq" id="WP_386047843.1">
    <property type="nucleotide sequence ID" value="NZ_JBHUIO010000009.1"/>
</dbReference>
<feature type="DNA-binding region" description="H-T-H motif" evidence="5">
    <location>
        <begin position="33"/>
        <end position="52"/>
    </location>
</feature>
<dbReference type="PANTHER" id="PTHR43479:SF11">
    <property type="entry name" value="ACREF_ENVCD OPERON REPRESSOR-RELATED"/>
    <property type="match status" value="1"/>
</dbReference>
<dbReference type="Pfam" id="PF00440">
    <property type="entry name" value="TetR_N"/>
    <property type="match status" value="1"/>
</dbReference>